<keyword evidence="2 5" id="KW-0645">Protease</keyword>
<protein>
    <submittedName>
        <fullName evidence="10">Serine protease</fullName>
    </submittedName>
</protein>
<keyword evidence="11" id="KW-1185">Reference proteome</keyword>
<dbReference type="RefSeq" id="WP_222595883.1">
    <property type="nucleotide sequence ID" value="NZ_BAAARM010000003.1"/>
</dbReference>
<feature type="active site" description="Charge relay system" evidence="5">
    <location>
        <position position="562"/>
    </location>
</feature>
<dbReference type="InterPro" id="IPR023827">
    <property type="entry name" value="Peptidase_S8_Asp-AS"/>
</dbReference>
<evidence type="ECO:0000256" key="6">
    <source>
        <dbReference type="RuleBase" id="RU003355"/>
    </source>
</evidence>
<organism evidence="10 11">
    <name type="scientific">Cellulomonas aerilata</name>
    <dbReference type="NCBI Taxonomy" id="515326"/>
    <lineage>
        <taxon>Bacteria</taxon>
        <taxon>Bacillati</taxon>
        <taxon>Actinomycetota</taxon>
        <taxon>Actinomycetes</taxon>
        <taxon>Micrococcales</taxon>
        <taxon>Cellulomonadaceae</taxon>
        <taxon>Cellulomonas</taxon>
    </lineage>
</organism>
<dbReference type="AlphaFoldDB" id="A0A512DD66"/>
<evidence type="ECO:0000256" key="1">
    <source>
        <dbReference type="ARBA" id="ARBA00011073"/>
    </source>
</evidence>
<dbReference type="InterPro" id="IPR017868">
    <property type="entry name" value="Filamin/ABP280_repeat-like"/>
</dbReference>
<keyword evidence="3 5" id="KW-0378">Hydrolase</keyword>
<feature type="active site" description="Charge relay system" evidence="5">
    <location>
        <position position="366"/>
    </location>
</feature>
<dbReference type="Pfam" id="PF04151">
    <property type="entry name" value="PPC"/>
    <property type="match status" value="1"/>
</dbReference>
<dbReference type="PANTHER" id="PTHR43806:SF11">
    <property type="entry name" value="CEREVISIN-RELATED"/>
    <property type="match status" value="1"/>
</dbReference>
<evidence type="ECO:0000256" key="2">
    <source>
        <dbReference type="ARBA" id="ARBA00022670"/>
    </source>
</evidence>
<dbReference type="Gene3D" id="2.60.120.380">
    <property type="match status" value="1"/>
</dbReference>
<dbReference type="InterPro" id="IPR015500">
    <property type="entry name" value="Peptidase_S8_subtilisin-rel"/>
</dbReference>
<evidence type="ECO:0000259" key="8">
    <source>
        <dbReference type="Pfam" id="PF00082"/>
    </source>
</evidence>
<feature type="region of interest" description="Disordered" evidence="7">
    <location>
        <begin position="122"/>
        <end position="159"/>
    </location>
</feature>
<reference evidence="10 11" key="1">
    <citation type="submission" date="2019-07" db="EMBL/GenBank/DDBJ databases">
        <title>Whole genome shotgun sequence of Cellulomonas aerilata NBRC 106308.</title>
        <authorList>
            <person name="Hosoyama A."/>
            <person name="Uohara A."/>
            <person name="Ohji S."/>
            <person name="Ichikawa N."/>
        </authorList>
    </citation>
    <scope>NUCLEOTIDE SEQUENCE [LARGE SCALE GENOMIC DNA]</scope>
    <source>
        <strain evidence="10 11">NBRC 106308</strain>
    </source>
</reference>
<keyword evidence="4 5" id="KW-0720">Serine protease</keyword>
<dbReference type="PROSITE" id="PS00138">
    <property type="entry name" value="SUBTILASE_SER"/>
    <property type="match status" value="1"/>
</dbReference>
<dbReference type="InterPro" id="IPR022398">
    <property type="entry name" value="Peptidase_S8_His-AS"/>
</dbReference>
<feature type="domain" description="Peptidase S8/S53" evidence="8">
    <location>
        <begin position="179"/>
        <end position="613"/>
    </location>
</feature>
<comment type="caution">
    <text evidence="10">The sequence shown here is derived from an EMBL/GenBank/DDBJ whole genome shotgun (WGS) entry which is preliminary data.</text>
</comment>
<gene>
    <name evidence="10" type="ORF">CAE01nite_21370</name>
</gene>
<dbReference type="GO" id="GO:0004252">
    <property type="term" value="F:serine-type endopeptidase activity"/>
    <property type="evidence" value="ECO:0007669"/>
    <property type="project" value="UniProtKB-UniRule"/>
</dbReference>
<feature type="active site" description="Charge relay system" evidence="5">
    <location>
        <position position="188"/>
    </location>
</feature>
<dbReference type="InterPro" id="IPR000209">
    <property type="entry name" value="Peptidase_S8/S53_dom"/>
</dbReference>
<dbReference type="PROSITE" id="PS00136">
    <property type="entry name" value="SUBTILASE_ASP"/>
    <property type="match status" value="1"/>
</dbReference>
<dbReference type="PRINTS" id="PR00723">
    <property type="entry name" value="SUBTILISIN"/>
</dbReference>
<evidence type="ECO:0000256" key="7">
    <source>
        <dbReference type="SAM" id="MobiDB-lite"/>
    </source>
</evidence>
<name>A0A512DD66_9CELL</name>
<dbReference type="PROSITE" id="PS00137">
    <property type="entry name" value="SUBTILASE_HIS"/>
    <property type="match status" value="1"/>
</dbReference>
<evidence type="ECO:0000259" key="9">
    <source>
        <dbReference type="Pfam" id="PF04151"/>
    </source>
</evidence>
<dbReference type="Pfam" id="PF00082">
    <property type="entry name" value="Peptidase_S8"/>
    <property type="match status" value="1"/>
</dbReference>
<dbReference type="SUPFAM" id="SSF52743">
    <property type="entry name" value="Subtilisin-like"/>
    <property type="match status" value="1"/>
</dbReference>
<feature type="region of interest" description="Disordered" evidence="7">
    <location>
        <begin position="1"/>
        <end position="46"/>
    </location>
</feature>
<dbReference type="InterPro" id="IPR050131">
    <property type="entry name" value="Peptidase_S8_subtilisin-like"/>
</dbReference>
<feature type="compositionally biased region" description="Basic and acidic residues" evidence="7">
    <location>
        <begin position="34"/>
        <end position="46"/>
    </location>
</feature>
<dbReference type="PROSITE" id="PS51892">
    <property type="entry name" value="SUBTILASE"/>
    <property type="match status" value="1"/>
</dbReference>
<evidence type="ECO:0000313" key="11">
    <source>
        <dbReference type="Proteomes" id="UP000321181"/>
    </source>
</evidence>
<dbReference type="InterPro" id="IPR007280">
    <property type="entry name" value="Peptidase_C_arc/bac"/>
</dbReference>
<evidence type="ECO:0000256" key="3">
    <source>
        <dbReference type="ARBA" id="ARBA00022801"/>
    </source>
</evidence>
<dbReference type="Gene3D" id="3.40.50.200">
    <property type="entry name" value="Peptidase S8/S53 domain"/>
    <property type="match status" value="2"/>
</dbReference>
<evidence type="ECO:0000256" key="4">
    <source>
        <dbReference type="ARBA" id="ARBA00022825"/>
    </source>
</evidence>
<dbReference type="GO" id="GO:0006508">
    <property type="term" value="P:proteolysis"/>
    <property type="evidence" value="ECO:0007669"/>
    <property type="project" value="UniProtKB-KW"/>
</dbReference>
<dbReference type="InterPro" id="IPR036852">
    <property type="entry name" value="Peptidase_S8/S53_dom_sf"/>
</dbReference>
<dbReference type="Proteomes" id="UP000321181">
    <property type="component" value="Unassembled WGS sequence"/>
</dbReference>
<evidence type="ECO:0000256" key="5">
    <source>
        <dbReference type="PROSITE-ProRule" id="PRU01240"/>
    </source>
</evidence>
<evidence type="ECO:0000313" key="10">
    <source>
        <dbReference type="EMBL" id="GEO34412.1"/>
    </source>
</evidence>
<dbReference type="EMBL" id="BJYY01000013">
    <property type="protein sequence ID" value="GEO34412.1"/>
    <property type="molecule type" value="Genomic_DNA"/>
</dbReference>
<dbReference type="InterPro" id="IPR023828">
    <property type="entry name" value="Peptidase_S8_Ser-AS"/>
</dbReference>
<sequence>MIATAPTAGAAVEDPPVAVTPPPDGGQPPGEVGTDGKADANDKLGDHDRELLAEAQAGGEEAVTVLLATEAGQAPAVAEQVAGLGGDVGFTDDELGYVRAQLPTGAVEKAASSDSVLRVDLNEGLALPDPTADERREARRPGSAPVPGPSAQTPVRNPYMPTAEIGAASFVRSHPEWDGRGVTIGILDSGVDLDHPSLQTTSTGERKIVDWVTATDPLVDGDPTWRAMRAVVAGPTFAYQGSTWTAPAGDFRINRFSEAITAGSEVGGDVNRDGDTTDVWGVLYRASDNAIWVDTDQDLDFTDEELRRPYGEAFQVGHLGTDDPATAVQESMPFVVEFREDVDLTPAGFAGQTADFVNIGIVEAAHGSHVAGIAAGNALFGGDVSGAAPGATLVSSRACTWSGSCTAVALVEGMIDLVRNRGVDVVNMSIGGLPALNDGNNARALLYNRLIAETGVQIFLSAGNSGPGLNTVGDPGVATDAVAVGAAVSRDTYLANYGAAVSADQALFTFSSRGPREDGGLKPNITAPGSAISTVPLWQEGGPVPEAGYDLPPGYAMFNGTSMASPMAAGGAALLLSAARAEEIAVTPAQLRKAIYSSADFERGLPSYEQGLGQLDVPDAWSLLRRADRLEPVGYEVTAPVCTPLSGLLATPHVGTGVYDRCPASAGGAVPGTQKTYEVTVTRTSGDAGDRVHTVSLLSDDGTFRAPRTVRLPLDVPVTIPVRANPASGAHGAVLQLDDPRVLGVEQSVSLVVVASDELAAPSFGWETSGSVERARTQSHFVTVPEGAAALRVNLTGIAAGSQTRFIAINPNGIAVDPTASSQCFTNFSDVTACDPSARTYADPAPGVWEIEVEARRTTPTLANPYVVGAGVLGVEVEPAVTEIESAGLGEVLPLAWTVTNTFGETTVAGQGGPLGSGARSRQTVADGATQEYAVDVPEGAERLDVSIGSPSDARADLDLVVLLDGVQVAIDADGDSEESVSITDPAPGTYTVLVDGFEVPAGTTEFDYLDVFYAGSLGELAVTSAPVTLAPGATTEITGTVTVGAVPAAGRSLFGTMSVVTGDGAVVGTGSVLVREVRP</sequence>
<feature type="domain" description="Peptidase C-terminal archaeal/bacterial" evidence="9">
    <location>
        <begin position="933"/>
        <end position="997"/>
    </location>
</feature>
<dbReference type="PROSITE" id="PS50194">
    <property type="entry name" value="FILAMIN_REPEAT"/>
    <property type="match status" value="1"/>
</dbReference>
<dbReference type="PANTHER" id="PTHR43806">
    <property type="entry name" value="PEPTIDASE S8"/>
    <property type="match status" value="1"/>
</dbReference>
<comment type="similarity">
    <text evidence="1 5 6">Belongs to the peptidase S8 family.</text>
</comment>
<accession>A0A512DD66</accession>
<proteinExistence type="inferred from homology"/>